<feature type="compositionally biased region" description="Basic and acidic residues" evidence="10">
    <location>
        <begin position="3774"/>
        <end position="3784"/>
    </location>
</feature>
<feature type="compositionally biased region" description="Basic and acidic residues" evidence="10">
    <location>
        <begin position="3995"/>
        <end position="4047"/>
    </location>
</feature>
<dbReference type="CDD" id="cd00009">
    <property type="entry name" value="AAA"/>
    <property type="match status" value="3"/>
</dbReference>
<name>A0A0K0F911_STRVS</name>
<protein>
    <recommendedName>
        <fullName evidence="4 9">Midasin</fullName>
    </recommendedName>
</protein>
<dbReference type="WBParaSite" id="SVE_0531200.2">
    <property type="protein sequence ID" value="SVE_0531200.2"/>
    <property type="gene ID" value="SVE_0531200"/>
</dbReference>
<dbReference type="PROSITE" id="PS50234">
    <property type="entry name" value="VWFA"/>
    <property type="match status" value="1"/>
</dbReference>
<feature type="compositionally biased region" description="Basic and acidic residues" evidence="10">
    <location>
        <begin position="3599"/>
        <end position="3612"/>
    </location>
</feature>
<reference evidence="12" key="1">
    <citation type="submission" date="2014-07" db="EMBL/GenBank/DDBJ databases">
        <authorList>
            <person name="Martin A.A"/>
            <person name="De Silva N."/>
        </authorList>
    </citation>
    <scope>NUCLEOTIDE SEQUENCE</scope>
</reference>
<feature type="compositionally biased region" description="Acidic residues" evidence="10">
    <location>
        <begin position="3665"/>
        <end position="3687"/>
    </location>
</feature>
<evidence type="ECO:0000313" key="13">
    <source>
        <dbReference type="WBParaSite" id="SVE_0531200.2"/>
    </source>
</evidence>
<evidence type="ECO:0000256" key="2">
    <source>
        <dbReference type="ARBA" id="ARBA00004642"/>
    </source>
</evidence>
<comment type="function">
    <text evidence="9">Nuclear chaperone required for maturation and nuclear export of pre-60S ribosome subunits.</text>
</comment>
<feature type="domain" description="VWFA" evidence="11">
    <location>
        <begin position="4178"/>
        <end position="4368"/>
    </location>
</feature>
<dbReference type="InterPro" id="IPR011704">
    <property type="entry name" value="ATPase_dyneun-rel_AAA"/>
</dbReference>
<feature type="compositionally biased region" description="Basic and acidic residues" evidence="10">
    <location>
        <begin position="3888"/>
        <end position="3905"/>
    </location>
</feature>
<feature type="compositionally biased region" description="Basic and acidic residues" evidence="10">
    <location>
        <begin position="3688"/>
        <end position="3706"/>
    </location>
</feature>
<evidence type="ECO:0000259" key="11">
    <source>
        <dbReference type="PROSITE" id="PS50234"/>
    </source>
</evidence>
<sequence>MVADKKKRKYSKTNETIAENDEYSIDIKIPKIISPVNRSCVKSKIITLLKQKSLVIIEGPIGCGKTTLVKEISNDLKINCNVFQMSDQVDSKALFGFYHCTDILGEFIWKPSEFTKALSTPTIILLEDLDLAPVDLISSLMDLCRDRIVKLVSGDVIQLNDECRIVASMRSEITTPYEINSLLSSIPYRIELDPFTNEELLSIINTKYPRCITISKRILELFTKVSETLKILQPRGRQLISKDLFFACKRLEKITGLSENVKVMMELIDIWILFVEKKEIVFELGKLIASHLAVTVDQLHHALNVRKPSIETSKNGVVIGRVSISKHREHVIGAKHCSYGMTKDLCQLMERIAVCIDNKEPILLTGETGVGKTSGIQTIAMYLNANLKVVNLSQHSESSDLIGGYKPVSPMTLLLPLRESFVELMKKCFNMEKNERFVGHLDKLIESKNFFDSLKLIKKASENAIRQGKMDIEWAKLISRAERMELSLESSAFPFAYIKGIVSEAAEKGDWLLVDEINLSSSECLDAIIHILDQTSVLHKDFRLFACMNPATDEGKRNLPTGVRSRFTEFFVHETTESEQLCEIVKNYIPTIALEDMNKIIEFYSEVRVQFPKMFSLRSLCRSLSVAADNLHGNVLYSIYDAVTMSFTSNLSLSERSKMRKIIDHFFIKAKSIVLKTPKNTSKDFINIEGYFIKKGSLDIEEDTHYVVTPSIKENLRQVGRLVSSGRFPILLEGETSAGKTSMILYLAKITGNRVYRINNHEYTDIQEYIGSYLPDEKGKLNFVEGVLLKAVKNGDWVILDELNLAPSDVLEALNRLLDDNRELFVSEFNKAFKAHPNFRLFATQNPVGSYAGRKRLSRAFLNRFVVLRFDHAPMEELVAIICHRCRIAQSSAQKMVDVLIELRSRRSISGIFSASDGLMTLRDVFRWAGRLSNSGDEGKDWKQCLADHGYFLLAGRCRNVNDEIVIKSVLEKHLKVKIEPEKLFSIHSIFMPKSIIDSMTHDKNVILTEGMRRMLVLSYQAWRTNEPVLLVGETGCGKTTLSQMLSEHQILSINCHEKTETSDFLGRIRPLPSGDFEWVDGIVVQAMKEGKSVLIDEISLAADSVLERLNPLLEQQRALLLSDAGESELIIAKDGFQIIATMNPGGDYGKKELSRALRNRFTEIWCKSSFSEEEYEQIVERRLSHLVISNKIKKNTLKNVAKVVIQFFVYFNKKYGYVLRFPFSIRDVVSASEMFEACYNKEISIALSIYHSFSSILFDSFGIMVSQSTIDINEIKNNCLKELENILSKNGILTDGFQGVYSNTIVPVEISKDGLSISPFEILLGKYPQKNPGKFAFDAPTCNKNVLRLARALLINKPIMLEGSPGAGKSSTVMALASVTGHKLIRLNLSDQTDLCDLFGSDIPVTLEDGTTSFSWQDGPVLKAIKEGCWILLDEMNLASQSVLEGLNSCFDHRKELFIAELNKTFNIGDSNCRFFACQNPRGQGGGRRSFPKSFLNRFTSIYVDELTTNDFKIVLQKNNINLSENLISNMVQINEEILKKIKSGWIPEGSPYEFNLRDLLRLADITKDEDDINKGFDIIYISRMRNENDKNVMKEIFYSVFGKPFIPLVPVIRLNNDMISFGSESFATEDVRYLNSNQNILLSSQLSILQKLITNVNMNWLTLLVGQSFTGKRTLIEILASLYGKKLNHMRLTANTDALELLGSYEHLSDAIDFIQLKKDYINDIRKLNVNEQLILEAEEAENLLQLRLNLQCIYSLDINNKIKEKLFKYDEEFSNSNLRFEWKNSVFLNSYLNGEWILIENVNCCSGAVLDRLNTCLENDGKLTLPEHSAEGDCVIKAHKNFRVFFTMNPQFGNLSRAMRNRSVEMHIFEDDAWWNNLQNKLNLISVNDDKSNFVREITFDNDLKYMKAKNTLNFIALNGNIYSNKQEDDMDTIVLSKTVILKYPKVCDMTSQNLPLWIANAWKFAAKDDHISGILWYLFSCDEKNIKDLKELYYNLFNNVSENTLKLLLDHFTSLQGYNDDRIFSLSWKNNPNFNRVLDDFSLEAFSIWCHHIIQDIPTSEDSFYNLSIKANKGQIDVKKVSSPIILYIASFVDEISKFVISKHHGEKSFTEYVDLFTKIILFVKYTYDSKSDIFGLWPIQIVWENINHNYLVSLTKNNMNLYRLHSRINKYWSQEDRNQVTFFNDARKAFDFCTPFEEGAENLKNTLLALNYAEAQLQMKFEDLSRGSTLEQSLDMINNVTYFRKLLKSTDIECSVFPGVLFAQSIEWNNEVDERIFYLLSFLNSSSAVGDFIFAVKNIDLVDTPIISELISNVWRNLKFNNSFVEITLKDFGKAMSNIKDFYKHLWCYGRKYTKISEEIKDELTDIFKFYHSRSTNDMKTQYYDSLLSDIQSTSNSDDFWNGILKLGLNLLKSFTPPICLIDPLLYDKILSEVWEAQLHLTSRLVNVFYNYLQVTSNFTNTNVFKFTEFPLLHSFIIANECITEKLSNVDITQKFYRPNYTVFESMKRELINFTNLVQERYTIIANNLIDNTWQNLSTASLKMLKNQIDSFILNVSGFFNICQSYFSLPDIVIPYLTALNIFTLSANIYSRKIGCYLNNLIISVESKIPRDINIHELIKTQNISDSIRKWMTSSHSFLPIQFQYRFVLNTIKVPHTFNKTPLDWIFKKWKLWHDKNNEKKKKLFVYKQRGIEEGCEDPIDEEEVDLKDLLPDYSDETFIEDTIALSSEALIHEHLLTNQQMHELLYAFIDKEIDYKTPEADNLYLPALYLTNHLISSGRLSLNDEETTLDGHLIALNKMIKKVEMKRESVSIDTKSFNVYHENIPKEVFESTKLVKNLEMRILELKSEYEDNSILNDILECIDKYFNCSSNLPLMLLAARVERVLTECENWQQIADRAHSILYHTEPLKKLLLEWKKMEILCWKDILKRVYYENNQLTLLGSFPLIESFYDCLNLEDDENSTKNLLAMLIEWLYNSTLTDFGSRLQSALIMAKWIEFYISNNEIGDRKKYYENLVKSIRSVYKHLNQFGEKIANKLSDATCKIENELKEFVDVIKFTDLNLWSVKESTKKAHSQLFNIVKHYKFYCTQSISDVLEVPIEPDYDDLIETEFELPKSNISHVLVKESKTMKSMLENLINITNRDQMTDIIGLVIQCDKLIKTPIVYEGTDEEKEKQQGRAQFDRQKVFSLLIKKCNTIGLNSRKGMTIVSEKLTINTVMEVELKYLNDVTIIEKLLRHGAASRNALLKHTTKPNDQVTPSILSHIKGITNYCLFWAYNASTTADSIGKVKCDLQTIDKFLNQSKENYKLNSKNFHHQNFSKNINNVFKLFPKLNTSITNLVDIIQSAPDNEMNTIFDEDIENSIDGLHKRHTQYKCILDHARHCKSLIGELETFIRNKISNIFEFQIWNINEVTRINETVYRKCQEIIKISETLVPWTPKYVEEIDFLCNKIINELKDLDVIPICEKETTFNGKEDVLLCLQKMYKIIDEQMFDVCRKYNHNPLDDMKRILEGVAVINVPVQKFLLLVTKISQNYVYDEEFLKDAVDACDLLTKVYCYFDSIVCQFLKDILLFYVYFENFSYTLLEKGFVNSIPKSEDGQTSDGKELSGGENAGMGEGQGENDVSDQIDNMGQVEGLQGENEKQPDNAPEKQKDNEKPIEMDEDFAADLEDLDIEDNDESGENNDEKEGNDKEPDIDWNKGDIDEEDEKQLDPEIWDKEENDDMNIDQGTEGAKDETEELGAKDNDSPVTEDKDEMKPEDENEESENDEGETKDNEKDNGNTDDEEHLENVNTCDVDNDTDVDDDRSIGDDSEQIDDARNENQEDPINASDIEENNEENTVEELPPELEVVNDGTQANDDGEKVDDSETHNVGQDNSDNPTENIKNESKEAEEVQIEKENTEGASNENNQSEIAENASEKDVSKSKNTKEKKEVTEEFSEKEKSEKESLGKELADNCNEIDENESIDGHSDDEDALTDDEDYLLSHNNRNSAKERQIIKSATMEEAKNTRGIYDEKKYREIQKDKNDVKPPRDEDNLTDEEKQGNVISDEEMEVDEMYKKPLIKLDVQNLDFDSLNERKNNIKPDVFIESENIEENKYYDDEWNKVTLSVTTLAYELTESLRIIIEPSIASKLEGDYRSGKRLNMRRLISYIASGYRKDKIWMRRTKKAKRNYQVLIAIDDSASMNENKINLLTCQSTCLIEKALRQLEIGEVAVCKFGKDVQMISDFSTHGDTFGRKLLQGLKFDQDKTDLVNLLDVSSQILGDANAEKSSNQMMIILSDGHGALSGGVDILNNAIKNLISQRVTVLFIILDNGKKSIIDMKQTQFLPNGTVQFIPYMSLFPFPFYTILRDISSLPSTVSEAIRQWFEFTTK</sequence>
<feature type="compositionally biased region" description="Basic and acidic residues" evidence="10">
    <location>
        <begin position="3736"/>
        <end position="3760"/>
    </location>
</feature>
<feature type="compositionally biased region" description="Acidic residues" evidence="10">
    <location>
        <begin position="3800"/>
        <end position="3819"/>
    </location>
</feature>
<dbReference type="GO" id="GO:0016887">
    <property type="term" value="F:ATP hydrolysis activity"/>
    <property type="evidence" value="ECO:0007669"/>
    <property type="project" value="InterPro"/>
</dbReference>
<keyword evidence="6 9" id="KW-0067">ATP-binding</keyword>
<feature type="compositionally biased region" description="Basic and acidic residues" evidence="10">
    <location>
        <begin position="3864"/>
        <end position="3873"/>
    </location>
</feature>
<dbReference type="SMART" id="SM00382">
    <property type="entry name" value="AAA"/>
    <property type="match status" value="5"/>
</dbReference>
<dbReference type="InterPro" id="IPR027417">
    <property type="entry name" value="P-loop_NTPase"/>
</dbReference>
<keyword evidence="8 9" id="KW-0539">Nucleus</keyword>
<dbReference type="STRING" id="75913.A0A0K0F911"/>
<feature type="compositionally biased region" description="Acidic residues" evidence="10">
    <location>
        <begin position="3962"/>
        <end position="3986"/>
    </location>
</feature>
<evidence type="ECO:0000256" key="9">
    <source>
        <dbReference type="PIRNR" id="PIRNR010340"/>
    </source>
</evidence>
<dbReference type="Gene3D" id="3.40.50.410">
    <property type="entry name" value="von Willebrand factor, type A domain"/>
    <property type="match status" value="1"/>
</dbReference>
<dbReference type="Pfam" id="PF07728">
    <property type="entry name" value="AAA_5"/>
    <property type="match status" value="5"/>
</dbReference>
<dbReference type="SUPFAM" id="SSF53300">
    <property type="entry name" value="vWA-like"/>
    <property type="match status" value="1"/>
</dbReference>
<comment type="similarity">
    <text evidence="3 9">Belongs to the midasin family.</text>
</comment>
<feature type="compositionally biased region" description="Basic and acidic residues" evidence="10">
    <location>
        <begin position="3921"/>
        <end position="3958"/>
    </location>
</feature>
<dbReference type="GO" id="GO:0005654">
    <property type="term" value="C:nucleoplasm"/>
    <property type="evidence" value="ECO:0007669"/>
    <property type="project" value="UniProtKB-SubCell"/>
</dbReference>
<dbReference type="FunFam" id="3.40.50.300:FF:000142">
    <property type="entry name" value="Midasin"/>
    <property type="match status" value="2"/>
</dbReference>
<dbReference type="InterPro" id="IPR012099">
    <property type="entry name" value="Midasin"/>
</dbReference>
<feature type="compositionally biased region" description="Acidic residues" evidence="10">
    <location>
        <begin position="3761"/>
        <end position="3773"/>
    </location>
</feature>
<dbReference type="PANTHER" id="PTHR48103">
    <property type="entry name" value="MIDASIN-RELATED"/>
    <property type="match status" value="1"/>
</dbReference>
<dbReference type="PIRSF" id="PIRSF010340">
    <property type="entry name" value="Midasin"/>
    <property type="match status" value="1"/>
</dbReference>
<keyword evidence="7 9" id="KW-0143">Chaperone</keyword>
<proteinExistence type="inferred from homology"/>
<feature type="compositionally biased region" description="Acidic residues" evidence="10">
    <location>
        <begin position="3835"/>
        <end position="3850"/>
    </location>
</feature>
<feature type="compositionally biased region" description="Polar residues" evidence="10">
    <location>
        <begin position="3906"/>
        <end position="3917"/>
    </location>
</feature>
<evidence type="ECO:0000256" key="7">
    <source>
        <dbReference type="ARBA" id="ARBA00023186"/>
    </source>
</evidence>
<keyword evidence="5 9" id="KW-0547">Nucleotide-binding</keyword>
<dbReference type="Pfam" id="PF17865">
    <property type="entry name" value="AAA_lid_5"/>
    <property type="match status" value="1"/>
</dbReference>
<dbReference type="GO" id="GO:0005730">
    <property type="term" value="C:nucleolus"/>
    <property type="evidence" value="ECO:0007669"/>
    <property type="project" value="UniProtKB-SubCell"/>
</dbReference>
<comment type="subcellular location">
    <subcellularLocation>
        <location evidence="1">Nucleus</location>
        <location evidence="1">Nucleolus</location>
    </subcellularLocation>
    <subcellularLocation>
        <location evidence="2">Nucleus</location>
        <location evidence="2">Nucleoplasm</location>
    </subcellularLocation>
</comment>
<dbReference type="Proteomes" id="UP000035680">
    <property type="component" value="Unassembled WGS sequence"/>
</dbReference>
<evidence type="ECO:0000256" key="5">
    <source>
        <dbReference type="ARBA" id="ARBA00022741"/>
    </source>
</evidence>
<dbReference type="Pfam" id="PF17867">
    <property type="entry name" value="AAA_lid_7"/>
    <property type="match status" value="2"/>
</dbReference>
<dbReference type="InterPro" id="IPR003593">
    <property type="entry name" value="AAA+_ATPase"/>
</dbReference>
<evidence type="ECO:0000256" key="4">
    <source>
        <dbReference type="ARBA" id="ARBA00017143"/>
    </source>
</evidence>
<evidence type="ECO:0000313" key="12">
    <source>
        <dbReference type="Proteomes" id="UP000035680"/>
    </source>
</evidence>
<evidence type="ECO:0000256" key="10">
    <source>
        <dbReference type="SAM" id="MobiDB-lite"/>
    </source>
</evidence>
<keyword evidence="12" id="KW-1185">Reference proteome</keyword>
<dbReference type="Pfam" id="PF13519">
    <property type="entry name" value="VWA_2"/>
    <property type="match status" value="1"/>
</dbReference>
<dbReference type="InterPro" id="IPR041190">
    <property type="entry name" value="Midasin_AAA_lid_5"/>
</dbReference>
<dbReference type="FunFam" id="3.40.50.300:FF:001384">
    <property type="entry name" value="Midasin"/>
    <property type="match status" value="1"/>
</dbReference>
<reference evidence="13" key="2">
    <citation type="submission" date="2015-08" db="UniProtKB">
        <authorList>
            <consortium name="WormBaseParasite"/>
        </authorList>
    </citation>
    <scope>IDENTIFICATION</scope>
</reference>
<dbReference type="SUPFAM" id="SSF52540">
    <property type="entry name" value="P-loop containing nucleoside triphosphate hydrolases"/>
    <property type="match status" value="6"/>
</dbReference>
<evidence type="ECO:0000256" key="3">
    <source>
        <dbReference type="ARBA" id="ARBA00007188"/>
    </source>
</evidence>
<dbReference type="GO" id="GO:0030687">
    <property type="term" value="C:preribosome, large subunit precursor"/>
    <property type="evidence" value="ECO:0007669"/>
    <property type="project" value="TreeGrafter"/>
</dbReference>
<dbReference type="GO" id="GO:0005524">
    <property type="term" value="F:ATP binding"/>
    <property type="evidence" value="ECO:0007669"/>
    <property type="project" value="UniProtKB-KW"/>
</dbReference>
<dbReference type="GO" id="GO:0000055">
    <property type="term" value="P:ribosomal large subunit export from nucleus"/>
    <property type="evidence" value="ECO:0007669"/>
    <property type="project" value="TreeGrafter"/>
</dbReference>
<feature type="compositionally biased region" description="Basic and acidic residues" evidence="10">
    <location>
        <begin position="3644"/>
        <end position="3664"/>
    </location>
</feature>
<dbReference type="InterPro" id="IPR036465">
    <property type="entry name" value="vWFA_dom_sf"/>
</dbReference>
<feature type="region of interest" description="Disordered" evidence="10">
    <location>
        <begin position="3597"/>
        <end position="4047"/>
    </location>
</feature>
<evidence type="ECO:0000256" key="6">
    <source>
        <dbReference type="ARBA" id="ARBA00022840"/>
    </source>
</evidence>
<dbReference type="InterPro" id="IPR002035">
    <property type="entry name" value="VWF_A"/>
</dbReference>
<dbReference type="PANTHER" id="PTHR48103:SF2">
    <property type="entry name" value="MIDASIN"/>
    <property type="match status" value="1"/>
</dbReference>
<evidence type="ECO:0000256" key="8">
    <source>
        <dbReference type="ARBA" id="ARBA00023242"/>
    </source>
</evidence>
<organism evidence="12 13">
    <name type="scientific">Strongyloides venezuelensis</name>
    <name type="common">Threadworm</name>
    <dbReference type="NCBI Taxonomy" id="75913"/>
    <lineage>
        <taxon>Eukaryota</taxon>
        <taxon>Metazoa</taxon>
        <taxon>Ecdysozoa</taxon>
        <taxon>Nematoda</taxon>
        <taxon>Chromadorea</taxon>
        <taxon>Rhabditida</taxon>
        <taxon>Tylenchina</taxon>
        <taxon>Panagrolaimomorpha</taxon>
        <taxon>Strongyloidoidea</taxon>
        <taxon>Strongyloididae</taxon>
        <taxon>Strongyloides</taxon>
    </lineage>
</organism>
<accession>A0A0K0F911</accession>
<dbReference type="GO" id="GO:0000027">
    <property type="term" value="P:ribosomal large subunit assembly"/>
    <property type="evidence" value="ECO:0007669"/>
    <property type="project" value="InterPro"/>
</dbReference>
<dbReference type="InterPro" id="IPR040848">
    <property type="entry name" value="AAA_lid_7"/>
</dbReference>
<feature type="compositionally biased region" description="Polar residues" evidence="10">
    <location>
        <begin position="3874"/>
        <end position="3887"/>
    </location>
</feature>
<dbReference type="Gene3D" id="3.40.50.300">
    <property type="entry name" value="P-loop containing nucleotide triphosphate hydrolases"/>
    <property type="match status" value="6"/>
</dbReference>
<evidence type="ECO:0000256" key="1">
    <source>
        <dbReference type="ARBA" id="ARBA00004604"/>
    </source>
</evidence>